<dbReference type="PRINTS" id="PR01217">
    <property type="entry name" value="PRICHEXTENSN"/>
</dbReference>
<evidence type="ECO:0000256" key="1">
    <source>
        <dbReference type="SAM" id="MobiDB-lite"/>
    </source>
</evidence>
<protein>
    <submittedName>
        <fullName evidence="2">Uncharacterized protein</fullName>
    </submittedName>
</protein>
<feature type="compositionally biased region" description="Low complexity" evidence="1">
    <location>
        <begin position="97"/>
        <end position="107"/>
    </location>
</feature>
<sequence length="230" mass="25554">MFAKLTHSIFKKKIVLTKLPPQHSTKSPPAHHPHYNILLKTPQHLPKTIHITTPPSFKQKPTNHPKPPYTPPTPTPPIIPLSTPLQPPNTLHPSANTPTPLTHPTSTLIPQQNLTHLSNQPNTNPMPQLQYQDPKPIKPNPNLVTDFLPPTASTATLSTALLPVQQQKHHILPHTRTNTPLPLHTSTPPHPKQTITTPNSTAPGNTHTIPINPHNPKRHYTIEPIYKLPL</sequence>
<dbReference type="Proteomes" id="UP001152798">
    <property type="component" value="Chromosome 1"/>
</dbReference>
<keyword evidence="3" id="KW-1185">Reference proteome</keyword>
<dbReference type="EMBL" id="OV725077">
    <property type="protein sequence ID" value="CAH1392007.1"/>
    <property type="molecule type" value="Genomic_DNA"/>
</dbReference>
<organism evidence="2 3">
    <name type="scientific">Nezara viridula</name>
    <name type="common">Southern green stink bug</name>
    <name type="synonym">Cimex viridulus</name>
    <dbReference type="NCBI Taxonomy" id="85310"/>
    <lineage>
        <taxon>Eukaryota</taxon>
        <taxon>Metazoa</taxon>
        <taxon>Ecdysozoa</taxon>
        <taxon>Arthropoda</taxon>
        <taxon>Hexapoda</taxon>
        <taxon>Insecta</taxon>
        <taxon>Pterygota</taxon>
        <taxon>Neoptera</taxon>
        <taxon>Paraneoptera</taxon>
        <taxon>Hemiptera</taxon>
        <taxon>Heteroptera</taxon>
        <taxon>Panheteroptera</taxon>
        <taxon>Pentatomomorpha</taxon>
        <taxon>Pentatomoidea</taxon>
        <taxon>Pentatomidae</taxon>
        <taxon>Pentatominae</taxon>
        <taxon>Nezara</taxon>
    </lineage>
</organism>
<feature type="region of interest" description="Disordered" evidence="1">
    <location>
        <begin position="48"/>
        <end position="107"/>
    </location>
</feature>
<gene>
    <name evidence="2" type="ORF">NEZAVI_LOCUS2915</name>
</gene>
<feature type="region of interest" description="Disordered" evidence="1">
    <location>
        <begin position="184"/>
        <end position="218"/>
    </location>
</feature>
<feature type="compositionally biased region" description="Polar residues" evidence="1">
    <location>
        <begin position="193"/>
        <end position="209"/>
    </location>
</feature>
<feature type="compositionally biased region" description="Pro residues" evidence="1">
    <location>
        <begin position="64"/>
        <end position="79"/>
    </location>
</feature>
<evidence type="ECO:0000313" key="2">
    <source>
        <dbReference type="EMBL" id="CAH1392007.1"/>
    </source>
</evidence>
<evidence type="ECO:0000313" key="3">
    <source>
        <dbReference type="Proteomes" id="UP001152798"/>
    </source>
</evidence>
<accession>A0A9P0EBD6</accession>
<feature type="compositionally biased region" description="Polar residues" evidence="1">
    <location>
        <begin position="50"/>
        <end position="60"/>
    </location>
</feature>
<proteinExistence type="predicted"/>
<reference evidence="2" key="1">
    <citation type="submission" date="2022-01" db="EMBL/GenBank/DDBJ databases">
        <authorList>
            <person name="King R."/>
        </authorList>
    </citation>
    <scope>NUCLEOTIDE SEQUENCE</scope>
</reference>
<name>A0A9P0EBD6_NEZVI</name>
<dbReference type="AlphaFoldDB" id="A0A9P0EBD6"/>